<evidence type="ECO:0000313" key="3">
    <source>
        <dbReference type="Proteomes" id="UP000008838"/>
    </source>
</evidence>
<evidence type="ECO:0008006" key="4">
    <source>
        <dbReference type="Google" id="ProtNLM"/>
    </source>
</evidence>
<dbReference type="eggNOG" id="ENOG502ZJA5">
    <property type="taxonomic scope" value="Bacteria"/>
</dbReference>
<feature type="compositionally biased region" description="Low complexity" evidence="1">
    <location>
        <begin position="180"/>
        <end position="203"/>
    </location>
</feature>
<organism evidence="2 3">
    <name type="scientific">Kocuria rhizophila (strain ATCC 9341 / DSM 348 / NBRC 103217 / DC2201)</name>
    <dbReference type="NCBI Taxonomy" id="378753"/>
    <lineage>
        <taxon>Bacteria</taxon>
        <taxon>Bacillati</taxon>
        <taxon>Actinomycetota</taxon>
        <taxon>Actinomycetes</taxon>
        <taxon>Micrococcales</taxon>
        <taxon>Micrococcaceae</taxon>
        <taxon>Kocuria</taxon>
    </lineage>
</organism>
<dbReference type="Proteomes" id="UP000008838">
    <property type="component" value="Chromosome"/>
</dbReference>
<evidence type="ECO:0000256" key="1">
    <source>
        <dbReference type="SAM" id="MobiDB-lite"/>
    </source>
</evidence>
<sequence length="241" mass="25279">MTVGFFGDYRASRRDERELGEGVWRRAHDRFKRGLDRYHQILESVRDPELRAAAVPVANELAELLPRVRAVCTEAHTRAPSQTQDIPHSTSGYLSDVHRQLSRAGNSMAQTAEALTMARFAAQGVPRAAAASCPRHDAARAAPAGAEPAAGSPLGSDAGPVSPEPAPTVPGGERGGAVERGGAAETARPTAEPAAPGESPASGRSTNPSLDSIRRRCAVVEDYVVAAEALMADHPQGPAAR</sequence>
<dbReference type="RefSeq" id="WP_012398953.1">
    <property type="nucleotide sequence ID" value="NC_010617.1"/>
</dbReference>
<evidence type="ECO:0000313" key="2">
    <source>
        <dbReference type="EMBL" id="BAG30232.1"/>
    </source>
</evidence>
<protein>
    <recommendedName>
        <fullName evidence="4">Dehydrogenase</fullName>
    </recommendedName>
</protein>
<dbReference type="EMBL" id="AP009152">
    <property type="protein sequence ID" value="BAG30232.1"/>
    <property type="molecule type" value="Genomic_DNA"/>
</dbReference>
<feature type="compositionally biased region" description="Low complexity" evidence="1">
    <location>
        <begin position="140"/>
        <end position="155"/>
    </location>
</feature>
<dbReference type="AlphaFoldDB" id="B2GG31"/>
<accession>B2GG31</accession>
<dbReference type="STRING" id="378753.KRH_18850"/>
<keyword evidence="3" id="KW-1185">Reference proteome</keyword>
<name>B2GG31_KOCRD</name>
<dbReference type="KEGG" id="krh:KRH_18850"/>
<dbReference type="HOGENOM" id="CLU_1150670_0_0_11"/>
<feature type="region of interest" description="Disordered" evidence="1">
    <location>
        <begin position="139"/>
        <end position="210"/>
    </location>
</feature>
<proteinExistence type="predicted"/>
<reference evidence="2 3" key="1">
    <citation type="journal article" date="2008" name="J. Bacteriol.">
        <title>Complete genome sequence of the soil actinomycete Kocuria rhizophila.</title>
        <authorList>
            <person name="Takarada H."/>
            <person name="Sekine M."/>
            <person name="Kosugi H."/>
            <person name="Matsuo Y."/>
            <person name="Fujisawa T."/>
            <person name="Omata S."/>
            <person name="Kishi E."/>
            <person name="Shimizu A."/>
            <person name="Tsukatani N."/>
            <person name="Tanikawa S."/>
            <person name="Fujita N."/>
            <person name="Harayama S."/>
        </authorList>
    </citation>
    <scope>NUCLEOTIDE SEQUENCE [LARGE SCALE GENOMIC DNA]</scope>
    <source>
        <strain evidence="3">ATCC 9341 / DSM 348 / NBRC 103217 / DC2201</strain>
    </source>
</reference>
<gene>
    <name evidence="2" type="ordered locus">KRH_18850</name>
</gene>